<comment type="catalytic activity">
    <reaction evidence="6">
        <text>a (3R)-hydroxyacyl-[ACP] + NADP(+) = a 3-oxoacyl-[ACP] + NADPH + H(+)</text>
        <dbReference type="Rhea" id="RHEA:17397"/>
        <dbReference type="Rhea" id="RHEA-COMP:9916"/>
        <dbReference type="Rhea" id="RHEA-COMP:9945"/>
        <dbReference type="ChEBI" id="CHEBI:15378"/>
        <dbReference type="ChEBI" id="CHEBI:57783"/>
        <dbReference type="ChEBI" id="CHEBI:58349"/>
        <dbReference type="ChEBI" id="CHEBI:78776"/>
        <dbReference type="ChEBI" id="CHEBI:78827"/>
        <dbReference type="EC" id="1.1.1.100"/>
    </reaction>
    <physiologicalReaction direction="right-to-left" evidence="6">
        <dbReference type="Rhea" id="RHEA:17399"/>
    </physiologicalReaction>
</comment>
<dbReference type="AlphaFoldDB" id="A0A0Q2RAK7"/>
<dbReference type="PRINTS" id="PR00081">
    <property type="entry name" value="GDHRDH"/>
</dbReference>
<dbReference type="EMBL" id="LKTM01000001">
    <property type="protein sequence ID" value="KQH81022.1"/>
    <property type="molecule type" value="Genomic_DNA"/>
</dbReference>
<comment type="subcellular location">
    <subcellularLocation>
        <location evidence="1">Secreted</location>
        <location evidence="1">Cell wall</location>
    </subcellularLocation>
</comment>
<gene>
    <name evidence="7" type="ORF">AO501_05190</name>
</gene>
<evidence type="ECO:0000256" key="3">
    <source>
        <dbReference type="ARBA" id="ARBA00022512"/>
    </source>
</evidence>
<evidence type="ECO:0000313" key="7">
    <source>
        <dbReference type="EMBL" id="KQH81022.1"/>
    </source>
</evidence>
<evidence type="ECO:0000313" key="8">
    <source>
        <dbReference type="Proteomes" id="UP000051677"/>
    </source>
</evidence>
<keyword evidence="4" id="KW-0560">Oxidoreductase</keyword>
<proteinExistence type="inferred from homology"/>
<dbReference type="InterPro" id="IPR050259">
    <property type="entry name" value="SDR"/>
</dbReference>
<dbReference type="Pfam" id="PF13561">
    <property type="entry name" value="adh_short_C2"/>
    <property type="match status" value="1"/>
</dbReference>
<dbReference type="PRINTS" id="PR00080">
    <property type="entry name" value="SDRFAMILY"/>
</dbReference>
<dbReference type="PANTHER" id="PTHR42879:SF6">
    <property type="entry name" value="NADPH-DEPENDENT REDUCTASE BACG"/>
    <property type="match status" value="1"/>
</dbReference>
<reference evidence="7 8" key="1">
    <citation type="submission" date="2015-10" db="EMBL/GenBank/DDBJ databases">
        <title>Mycobacterium gordonae draft genome assembly.</title>
        <authorList>
            <person name="Ustinova V."/>
            <person name="Smirnova T."/>
            <person name="Blagodatskikh K."/>
            <person name="Varlamov D."/>
            <person name="Larionova E."/>
            <person name="Chernousova L."/>
        </authorList>
    </citation>
    <scope>NUCLEOTIDE SEQUENCE [LARGE SCALE GENOMIC DNA]</scope>
    <source>
        <strain evidence="7 8">CTRI 14-8773</strain>
    </source>
</reference>
<dbReference type="PROSITE" id="PS00061">
    <property type="entry name" value="ADH_SHORT"/>
    <property type="match status" value="1"/>
</dbReference>
<dbReference type="GO" id="GO:0032787">
    <property type="term" value="P:monocarboxylic acid metabolic process"/>
    <property type="evidence" value="ECO:0007669"/>
    <property type="project" value="UniProtKB-ARBA"/>
</dbReference>
<dbReference type="InterPro" id="IPR020904">
    <property type="entry name" value="Sc_DH/Rdtase_CS"/>
</dbReference>
<evidence type="ECO:0000256" key="1">
    <source>
        <dbReference type="ARBA" id="ARBA00004191"/>
    </source>
</evidence>
<evidence type="ECO:0000256" key="5">
    <source>
        <dbReference type="ARBA" id="ARBA00040781"/>
    </source>
</evidence>
<dbReference type="Gene3D" id="3.40.50.720">
    <property type="entry name" value="NAD(P)-binding Rossmann-like Domain"/>
    <property type="match status" value="1"/>
</dbReference>
<comment type="similarity">
    <text evidence="2">Belongs to the short-chain dehydrogenases/reductases (SDR) family.</text>
</comment>
<evidence type="ECO:0000256" key="4">
    <source>
        <dbReference type="ARBA" id="ARBA00023002"/>
    </source>
</evidence>
<keyword evidence="3" id="KW-0964">Secreted</keyword>
<sequence length="254" mass="26150">MSGALTGRNAIVTGAASGIGLGIVTRLIADGAMVFAGTRNKDDLEWVYEHAAIAGGFVGELQQPGAADELVATAVEALGHVDVLVNNAGGGVILPTLEHTEESLRATVDNNLWTTIYCVRAVLPHMVSRGHGRIVNIGADSVRTGLVDHAMYNAAKGGVHAMITGLAREFAGAGITGNTVAPCYVRTPELTELLESGLAPPRLQRVVEEGTAIVPLGRPGDPAEVATAVAFLAGEDSRFITGQTIYVNGGSSMG</sequence>
<keyword evidence="3" id="KW-0134">Cell wall</keyword>
<dbReference type="OrthoDB" id="9787298at2"/>
<comment type="caution">
    <text evidence="7">The sequence shown here is derived from an EMBL/GenBank/DDBJ whole genome shotgun (WGS) entry which is preliminary data.</text>
</comment>
<dbReference type="Proteomes" id="UP000051677">
    <property type="component" value="Unassembled WGS sequence"/>
</dbReference>
<evidence type="ECO:0000256" key="2">
    <source>
        <dbReference type="ARBA" id="ARBA00006484"/>
    </source>
</evidence>
<dbReference type="RefSeq" id="WP_055575782.1">
    <property type="nucleotide sequence ID" value="NZ_LKTM01000001.1"/>
</dbReference>
<protein>
    <recommendedName>
        <fullName evidence="5">3-oxoacyl-[acyl-carrier-protein] reductase MabA</fullName>
    </recommendedName>
</protein>
<dbReference type="GO" id="GO:0004316">
    <property type="term" value="F:3-oxoacyl-[acyl-carrier-protein] reductase (NADPH) activity"/>
    <property type="evidence" value="ECO:0007669"/>
    <property type="project" value="UniProtKB-EC"/>
</dbReference>
<name>A0A0Q2RAK7_MYCGO</name>
<evidence type="ECO:0000256" key="6">
    <source>
        <dbReference type="ARBA" id="ARBA00047400"/>
    </source>
</evidence>
<dbReference type="FunFam" id="3.40.50.720:FF:000084">
    <property type="entry name" value="Short-chain dehydrogenase reductase"/>
    <property type="match status" value="1"/>
</dbReference>
<organism evidence="7 8">
    <name type="scientific">Mycobacterium gordonae</name>
    <dbReference type="NCBI Taxonomy" id="1778"/>
    <lineage>
        <taxon>Bacteria</taxon>
        <taxon>Bacillati</taxon>
        <taxon>Actinomycetota</taxon>
        <taxon>Actinomycetes</taxon>
        <taxon>Mycobacteriales</taxon>
        <taxon>Mycobacteriaceae</taxon>
        <taxon>Mycobacterium</taxon>
    </lineage>
</organism>
<accession>A0A0Q2RAK7</accession>
<dbReference type="InterPro" id="IPR002347">
    <property type="entry name" value="SDR_fam"/>
</dbReference>
<dbReference type="SUPFAM" id="SSF51735">
    <property type="entry name" value="NAD(P)-binding Rossmann-fold domains"/>
    <property type="match status" value="1"/>
</dbReference>
<dbReference type="InterPro" id="IPR036291">
    <property type="entry name" value="NAD(P)-bd_dom_sf"/>
</dbReference>
<dbReference type="PANTHER" id="PTHR42879">
    <property type="entry name" value="3-OXOACYL-(ACYL-CARRIER-PROTEIN) REDUCTASE"/>
    <property type="match status" value="1"/>
</dbReference>